<feature type="transmembrane region" description="Helical" evidence="5">
    <location>
        <begin position="47"/>
        <end position="63"/>
    </location>
</feature>
<feature type="transmembrane region" description="Helical" evidence="5">
    <location>
        <begin position="264"/>
        <end position="282"/>
    </location>
</feature>
<dbReference type="OrthoDB" id="264250at2"/>
<evidence type="ECO:0000256" key="2">
    <source>
        <dbReference type="ARBA" id="ARBA00022692"/>
    </source>
</evidence>
<dbReference type="Proteomes" id="UP000202922">
    <property type="component" value="Unassembled WGS sequence"/>
</dbReference>
<reference evidence="8" key="1">
    <citation type="submission" date="2017-05" db="EMBL/GenBank/DDBJ databases">
        <authorList>
            <person name="Rodrigo-Torres L."/>
            <person name="Arahal R. D."/>
            <person name="Lucena T."/>
        </authorList>
    </citation>
    <scope>NUCLEOTIDE SEQUENCE [LARGE SCALE GENOMIC DNA]</scope>
    <source>
        <strain evidence="8">CECT 8621</strain>
    </source>
</reference>
<evidence type="ECO:0000256" key="5">
    <source>
        <dbReference type="SAM" id="Phobius"/>
    </source>
</evidence>
<accession>A0A238KUU5</accession>
<evidence type="ECO:0000313" key="8">
    <source>
        <dbReference type="Proteomes" id="UP000202922"/>
    </source>
</evidence>
<evidence type="ECO:0000256" key="4">
    <source>
        <dbReference type="ARBA" id="ARBA00023136"/>
    </source>
</evidence>
<feature type="transmembrane region" description="Helical" evidence="5">
    <location>
        <begin position="371"/>
        <end position="391"/>
    </location>
</feature>
<dbReference type="RefSeq" id="WP_093968178.1">
    <property type="nucleotide sequence ID" value="NZ_FXYE01000002.1"/>
</dbReference>
<dbReference type="InterPro" id="IPR007016">
    <property type="entry name" value="O-antigen_ligase-rel_domated"/>
</dbReference>
<dbReference type="PANTHER" id="PTHR37422">
    <property type="entry name" value="TEICHURONIC ACID BIOSYNTHESIS PROTEIN TUAE"/>
    <property type="match status" value="1"/>
</dbReference>
<dbReference type="Pfam" id="PF04932">
    <property type="entry name" value="Wzy_C"/>
    <property type="match status" value="1"/>
</dbReference>
<keyword evidence="8" id="KW-1185">Reference proteome</keyword>
<feature type="transmembrane region" description="Helical" evidence="5">
    <location>
        <begin position="213"/>
        <end position="244"/>
    </location>
</feature>
<dbReference type="PANTHER" id="PTHR37422:SF13">
    <property type="entry name" value="LIPOPOLYSACCHARIDE BIOSYNTHESIS PROTEIN PA4999-RELATED"/>
    <property type="match status" value="1"/>
</dbReference>
<evidence type="ECO:0000313" key="7">
    <source>
        <dbReference type="EMBL" id="SMX46477.1"/>
    </source>
</evidence>
<dbReference type="AlphaFoldDB" id="A0A238KUU5"/>
<name>A0A238KUU5_9RHOB</name>
<comment type="subcellular location">
    <subcellularLocation>
        <location evidence="1">Membrane</location>
        <topology evidence="1">Multi-pass membrane protein</topology>
    </subcellularLocation>
</comment>
<feature type="transmembrane region" description="Helical" evidence="5">
    <location>
        <begin position="20"/>
        <end position="41"/>
    </location>
</feature>
<evidence type="ECO:0000256" key="3">
    <source>
        <dbReference type="ARBA" id="ARBA00022989"/>
    </source>
</evidence>
<keyword evidence="3 5" id="KW-1133">Transmembrane helix</keyword>
<feature type="transmembrane region" description="Helical" evidence="5">
    <location>
        <begin position="70"/>
        <end position="88"/>
    </location>
</feature>
<dbReference type="GO" id="GO:0016020">
    <property type="term" value="C:membrane"/>
    <property type="evidence" value="ECO:0007669"/>
    <property type="project" value="UniProtKB-SubCell"/>
</dbReference>
<feature type="domain" description="O-antigen ligase-related" evidence="6">
    <location>
        <begin position="218"/>
        <end position="348"/>
    </location>
</feature>
<dbReference type="EMBL" id="FXYE01000002">
    <property type="protein sequence ID" value="SMX46477.1"/>
    <property type="molecule type" value="Genomic_DNA"/>
</dbReference>
<protein>
    <recommendedName>
        <fullName evidence="6">O-antigen ligase-related domain-containing protein</fullName>
    </recommendedName>
</protein>
<evidence type="ECO:0000256" key="1">
    <source>
        <dbReference type="ARBA" id="ARBA00004141"/>
    </source>
</evidence>
<feature type="transmembrane region" description="Helical" evidence="5">
    <location>
        <begin position="332"/>
        <end position="359"/>
    </location>
</feature>
<keyword evidence="4 5" id="KW-0472">Membrane</keyword>
<gene>
    <name evidence="7" type="ORF">COL8621_03130</name>
</gene>
<evidence type="ECO:0000259" key="6">
    <source>
        <dbReference type="Pfam" id="PF04932"/>
    </source>
</evidence>
<keyword evidence="2 5" id="KW-0812">Transmembrane</keyword>
<feature type="transmembrane region" description="Helical" evidence="5">
    <location>
        <begin position="94"/>
        <end position="112"/>
    </location>
</feature>
<dbReference type="InterPro" id="IPR051533">
    <property type="entry name" value="WaaL-like"/>
</dbReference>
<feature type="transmembrane region" description="Helical" evidence="5">
    <location>
        <begin position="186"/>
        <end position="206"/>
    </location>
</feature>
<organism evidence="7 8">
    <name type="scientific">Actibacterium lipolyticum</name>
    <dbReference type="NCBI Taxonomy" id="1524263"/>
    <lineage>
        <taxon>Bacteria</taxon>
        <taxon>Pseudomonadati</taxon>
        <taxon>Pseudomonadota</taxon>
        <taxon>Alphaproteobacteria</taxon>
        <taxon>Rhodobacterales</taxon>
        <taxon>Roseobacteraceae</taxon>
        <taxon>Actibacterium</taxon>
    </lineage>
</organism>
<sequence length="463" mass="51700">MTYLDARKEKAKGERVRLALLAKLTLISLLTPAFFSVGSLVFTPSRALFIVVVPFLFINLLRGKYGRFHLVDGLIIFHVFWRSLAMAVNSPSVAVQYAGSNAIILLGGYLVARATIRTPRDFEAAIRFLGWAVLLSFPLALYETKTSDFIIPLLIDKIPSVWSVVDVNYDPRLGLDRVQVVFSHPIHYGLFCSLSFSLVFVGLRNVTGLFKRIVWAGIIFICCFLSVSSGPVLSLGIQIVIIIWGMATRPVPNQWGMTMGVATIFYIFLEMATKGSGIYALVSKLTFASHTTRLRLTLLEYGMAQIHRTPILGVGYNRFPLPTWMSGSLDNYWLMVAVMFGTPAFFSLFAAFLTILIGIGRRPFKADGYVATLRLGWSFTMVSLMLTLATVAVWGEMASIMCFVLGSGVWMLFYDEKDTNEGLAPEPQKRPTNAYTRFPPREVRARDVRRPVGQLAGRTALRR</sequence>
<feature type="transmembrane region" description="Helical" evidence="5">
    <location>
        <begin position="124"/>
        <end position="142"/>
    </location>
</feature>
<proteinExistence type="predicted"/>